<name>A0A0L8V3X6_9BACT</name>
<gene>
    <name evidence="1" type="ORF">NC99_41220</name>
</gene>
<comment type="caution">
    <text evidence="1">The sequence shown here is derived from an EMBL/GenBank/DDBJ whole genome shotgun (WGS) entry which is preliminary data.</text>
</comment>
<dbReference type="AlphaFoldDB" id="A0A0L8V3X6"/>
<accession>A0A0L8V3X6</accession>
<dbReference type="STRING" id="1409788.NC99_41220"/>
<evidence type="ECO:0000313" key="1">
    <source>
        <dbReference type="EMBL" id="KOH43063.1"/>
    </source>
</evidence>
<dbReference type="Proteomes" id="UP000036958">
    <property type="component" value="Unassembled WGS sequence"/>
</dbReference>
<organism evidence="1 2">
    <name type="scientific">Sunxiuqinia dokdonensis</name>
    <dbReference type="NCBI Taxonomy" id="1409788"/>
    <lineage>
        <taxon>Bacteria</taxon>
        <taxon>Pseudomonadati</taxon>
        <taxon>Bacteroidota</taxon>
        <taxon>Bacteroidia</taxon>
        <taxon>Marinilabiliales</taxon>
        <taxon>Prolixibacteraceae</taxon>
        <taxon>Sunxiuqinia</taxon>
    </lineage>
</organism>
<evidence type="ECO:0000313" key="2">
    <source>
        <dbReference type="Proteomes" id="UP000036958"/>
    </source>
</evidence>
<dbReference type="EMBL" id="LGIA01000202">
    <property type="protein sequence ID" value="KOH43063.1"/>
    <property type="molecule type" value="Genomic_DNA"/>
</dbReference>
<proteinExistence type="predicted"/>
<keyword evidence="2" id="KW-1185">Reference proteome</keyword>
<protein>
    <submittedName>
        <fullName evidence="1">Uncharacterized protein</fullName>
    </submittedName>
</protein>
<reference evidence="2" key="1">
    <citation type="submission" date="2015-07" db="EMBL/GenBank/DDBJ databases">
        <title>Genome sequencing of Sunxiuqinia dokdonensis strain SK.</title>
        <authorList>
            <person name="Ahn S."/>
            <person name="Kim B.-C."/>
        </authorList>
    </citation>
    <scope>NUCLEOTIDE SEQUENCE [LARGE SCALE GENOMIC DNA]</scope>
    <source>
        <strain evidence="2">SK</strain>
    </source>
</reference>
<sequence length="47" mass="5481">MITNKNPKLYFIIRILILNSIFKANDQGLFLKNHTQSINIKTSFNSK</sequence>